<dbReference type="Pfam" id="PF00392">
    <property type="entry name" value="GntR"/>
    <property type="match status" value="1"/>
</dbReference>
<dbReference type="GO" id="GO:0003677">
    <property type="term" value="F:DNA binding"/>
    <property type="evidence" value="ECO:0007669"/>
    <property type="project" value="UniProtKB-KW"/>
</dbReference>
<dbReference type="PANTHER" id="PTHR44846">
    <property type="entry name" value="MANNOSYL-D-GLYCERATE TRANSPORT/METABOLISM SYSTEM REPRESSOR MNGR-RELATED"/>
    <property type="match status" value="1"/>
</dbReference>
<evidence type="ECO:0000259" key="4">
    <source>
        <dbReference type="PROSITE" id="PS50949"/>
    </source>
</evidence>
<dbReference type="InterPro" id="IPR036388">
    <property type="entry name" value="WH-like_DNA-bd_sf"/>
</dbReference>
<dbReference type="Proteomes" id="UP000315215">
    <property type="component" value="Chromosome"/>
</dbReference>
<dbReference type="GO" id="GO:0045892">
    <property type="term" value="P:negative regulation of DNA-templated transcription"/>
    <property type="evidence" value="ECO:0007669"/>
    <property type="project" value="TreeGrafter"/>
</dbReference>
<dbReference type="InterPro" id="IPR028978">
    <property type="entry name" value="Chorismate_lyase_/UTRA_dom_sf"/>
</dbReference>
<dbReference type="SMART" id="SM00866">
    <property type="entry name" value="UTRA"/>
    <property type="match status" value="1"/>
</dbReference>
<dbReference type="InterPro" id="IPR050679">
    <property type="entry name" value="Bact_HTH_transcr_reg"/>
</dbReference>
<evidence type="ECO:0000256" key="1">
    <source>
        <dbReference type="ARBA" id="ARBA00023015"/>
    </source>
</evidence>
<dbReference type="KEGG" id="aqt:FN924_17260"/>
<dbReference type="InterPro" id="IPR011663">
    <property type="entry name" value="UTRA"/>
</dbReference>
<feature type="domain" description="HTH gntR-type" evidence="4">
    <location>
        <begin position="1"/>
        <end position="69"/>
    </location>
</feature>
<keyword evidence="6" id="KW-1185">Reference proteome</keyword>
<dbReference type="Pfam" id="PF07702">
    <property type="entry name" value="UTRA"/>
    <property type="match status" value="1"/>
</dbReference>
<accession>A0A516KK62</accession>
<dbReference type="GO" id="GO:0003700">
    <property type="term" value="F:DNA-binding transcription factor activity"/>
    <property type="evidence" value="ECO:0007669"/>
    <property type="project" value="InterPro"/>
</dbReference>
<dbReference type="PRINTS" id="PR00035">
    <property type="entry name" value="HTHGNTR"/>
</dbReference>
<proteinExistence type="predicted"/>
<evidence type="ECO:0000256" key="3">
    <source>
        <dbReference type="ARBA" id="ARBA00023163"/>
    </source>
</evidence>
<dbReference type="InterPro" id="IPR036390">
    <property type="entry name" value="WH_DNA-bd_sf"/>
</dbReference>
<protein>
    <submittedName>
        <fullName evidence="5">GntR family transcriptional regulator</fullName>
    </submittedName>
</protein>
<dbReference type="SMART" id="SM00345">
    <property type="entry name" value="HTH_GNTR"/>
    <property type="match status" value="1"/>
</dbReference>
<dbReference type="InterPro" id="IPR000524">
    <property type="entry name" value="Tscrpt_reg_HTH_GntR"/>
</dbReference>
<dbReference type="SUPFAM" id="SSF64288">
    <property type="entry name" value="Chorismate lyase-like"/>
    <property type="match status" value="1"/>
</dbReference>
<organism evidence="5 6">
    <name type="scientific">Radiobacillus deserti</name>
    <dbReference type="NCBI Taxonomy" id="2594883"/>
    <lineage>
        <taxon>Bacteria</taxon>
        <taxon>Bacillati</taxon>
        <taxon>Bacillota</taxon>
        <taxon>Bacilli</taxon>
        <taxon>Bacillales</taxon>
        <taxon>Bacillaceae</taxon>
        <taxon>Radiobacillus</taxon>
    </lineage>
</organism>
<dbReference type="Gene3D" id="3.40.1410.10">
    <property type="entry name" value="Chorismate lyase-like"/>
    <property type="match status" value="1"/>
</dbReference>
<evidence type="ECO:0000313" key="6">
    <source>
        <dbReference type="Proteomes" id="UP000315215"/>
    </source>
</evidence>
<dbReference type="OrthoDB" id="149756at2"/>
<evidence type="ECO:0000313" key="5">
    <source>
        <dbReference type="EMBL" id="QDP41766.1"/>
    </source>
</evidence>
<gene>
    <name evidence="5" type="ORF">FN924_17260</name>
</gene>
<dbReference type="SUPFAM" id="SSF46785">
    <property type="entry name" value="Winged helix' DNA-binding domain"/>
    <property type="match status" value="1"/>
</dbReference>
<dbReference type="RefSeq" id="WP_143896626.1">
    <property type="nucleotide sequence ID" value="NZ_CP041666.1"/>
</dbReference>
<keyword evidence="1" id="KW-0805">Transcription regulation</keyword>
<dbReference type="PROSITE" id="PS50949">
    <property type="entry name" value="HTH_GNTR"/>
    <property type="match status" value="1"/>
</dbReference>
<dbReference type="EMBL" id="CP041666">
    <property type="protein sequence ID" value="QDP41766.1"/>
    <property type="molecule type" value="Genomic_DNA"/>
</dbReference>
<dbReference type="Gene3D" id="1.10.10.10">
    <property type="entry name" value="Winged helix-like DNA-binding domain superfamily/Winged helix DNA-binding domain"/>
    <property type="match status" value="1"/>
</dbReference>
<name>A0A516KK62_9BACI</name>
<dbReference type="CDD" id="cd07377">
    <property type="entry name" value="WHTH_GntR"/>
    <property type="match status" value="1"/>
</dbReference>
<keyword evidence="3" id="KW-0804">Transcription</keyword>
<keyword evidence="2" id="KW-0238">DNA-binding</keyword>
<dbReference type="PANTHER" id="PTHR44846:SF17">
    <property type="entry name" value="GNTR-FAMILY TRANSCRIPTIONAL REGULATOR"/>
    <property type="match status" value="1"/>
</dbReference>
<reference evidence="5 6" key="1">
    <citation type="submission" date="2019-07" db="EMBL/GenBank/DDBJ databases">
        <authorList>
            <person name="Li J."/>
        </authorList>
    </citation>
    <scope>NUCLEOTIDE SEQUENCE [LARGE SCALE GENOMIC DNA]</scope>
    <source>
        <strain evidence="5 6">TKL69</strain>
    </source>
</reference>
<evidence type="ECO:0000256" key="2">
    <source>
        <dbReference type="ARBA" id="ARBA00023125"/>
    </source>
</evidence>
<sequence length="239" mass="27528">MPLYVQIKKAIEEEIQTGELQVGDKLPSEVVLAKRFQVSRETVRSAIRLLEDEGMVHVRHGAGTFIVNPIPRTPSSLENLMSVTSMITFAGLEDGERREKLRVEPANLEWAKMFDLDPNEEVIVHERIRTANEEPVAFSKNILPRKLVGEGIIEQGSIGSLFRYLKESCNIDIYRATSEIVVPLHTDQHCQKLLIHPETTVLLLKQLHFDRKNRPVLYSYDYFRNDVFKFTITRTKLEN</sequence>
<dbReference type="AlphaFoldDB" id="A0A516KK62"/>